<evidence type="ECO:0000313" key="1">
    <source>
        <dbReference type="EMBL" id="MBD2564919.1"/>
    </source>
</evidence>
<organism evidence="1 2">
    <name type="scientific">Nostoc linckia FACHB-391</name>
    <dbReference type="NCBI Taxonomy" id="2692906"/>
    <lineage>
        <taxon>Bacteria</taxon>
        <taxon>Bacillati</taxon>
        <taxon>Cyanobacteriota</taxon>
        <taxon>Cyanophyceae</taxon>
        <taxon>Nostocales</taxon>
        <taxon>Nostocaceae</taxon>
        <taxon>Nostoc</taxon>
    </lineage>
</organism>
<evidence type="ECO:0000313" key="2">
    <source>
        <dbReference type="Proteomes" id="UP000604661"/>
    </source>
</evidence>
<reference evidence="1 2" key="1">
    <citation type="journal article" date="2020" name="ISME J.">
        <title>Comparative genomics reveals insights into cyanobacterial evolution and habitat adaptation.</title>
        <authorList>
            <person name="Chen M.Y."/>
            <person name="Teng W.K."/>
            <person name="Zhao L."/>
            <person name="Hu C.X."/>
            <person name="Zhou Y.K."/>
            <person name="Han B.P."/>
            <person name="Song L.R."/>
            <person name="Shu W.S."/>
        </authorList>
    </citation>
    <scope>NUCLEOTIDE SEQUENCE [LARGE SCALE GENOMIC DNA]</scope>
    <source>
        <strain evidence="1 2">FACHB-391</strain>
    </source>
</reference>
<dbReference type="Proteomes" id="UP000604661">
    <property type="component" value="Unassembled WGS sequence"/>
</dbReference>
<protein>
    <submittedName>
        <fullName evidence="1">Uncharacterized protein</fullName>
    </submittedName>
</protein>
<name>A0ABR8F4U5_NOSLI</name>
<accession>A0ABR8F4U5</accession>
<keyword evidence="2" id="KW-1185">Reference proteome</keyword>
<sequence>MINREHPKSAVVERMGLSAAFVWQFCAVTKGNFRNIQASSLASQLCMVVSRGAEGQRGRGERTCISLSSAPLLPCSPADLHPAILGWRTARARVSQLERVLSKEFRGENR</sequence>
<proteinExistence type="predicted"/>
<gene>
    <name evidence="1" type="ORF">H6G95_30945</name>
</gene>
<comment type="caution">
    <text evidence="1">The sequence shown here is derived from an EMBL/GenBank/DDBJ whole genome shotgun (WGS) entry which is preliminary data.</text>
</comment>
<dbReference type="EMBL" id="JACJTE010000062">
    <property type="protein sequence ID" value="MBD2564919.1"/>
    <property type="molecule type" value="Genomic_DNA"/>
</dbReference>